<evidence type="ECO:0000256" key="1">
    <source>
        <dbReference type="ARBA" id="ARBA00005417"/>
    </source>
</evidence>
<dbReference type="PROSITE" id="PS00211">
    <property type="entry name" value="ABC_TRANSPORTER_1"/>
    <property type="match status" value="1"/>
</dbReference>
<evidence type="ECO:0000256" key="4">
    <source>
        <dbReference type="ARBA" id="ARBA00022741"/>
    </source>
</evidence>
<dbReference type="PANTHER" id="PTHR42711">
    <property type="entry name" value="ABC TRANSPORTER ATP-BINDING PROTEIN"/>
    <property type="match status" value="1"/>
</dbReference>
<keyword evidence="5 7" id="KW-0067">ATP-binding</keyword>
<dbReference type="Pfam" id="PF00005">
    <property type="entry name" value="ABC_tran"/>
    <property type="match status" value="1"/>
</dbReference>
<dbReference type="PROSITE" id="PS50893">
    <property type="entry name" value="ABC_TRANSPORTER_2"/>
    <property type="match status" value="1"/>
</dbReference>
<comment type="caution">
    <text evidence="7">The sequence shown here is derived from an EMBL/GenBank/DDBJ whole genome shotgun (WGS) entry which is preliminary data.</text>
</comment>
<reference evidence="7" key="1">
    <citation type="journal article" date="2020" name="mSystems">
        <title>Genome- and Community-Level Interaction Insights into Carbon Utilization and Element Cycling Functions of Hydrothermarchaeota in Hydrothermal Sediment.</title>
        <authorList>
            <person name="Zhou Z."/>
            <person name="Liu Y."/>
            <person name="Xu W."/>
            <person name="Pan J."/>
            <person name="Luo Z.H."/>
            <person name="Li M."/>
        </authorList>
    </citation>
    <scope>NUCLEOTIDE SEQUENCE</scope>
    <source>
        <strain evidence="7">SpSt-997</strain>
    </source>
</reference>
<organism evidence="7">
    <name type="scientific">Acidicaldus sp</name>
    <dbReference type="NCBI Taxonomy" id="1872105"/>
    <lineage>
        <taxon>Bacteria</taxon>
        <taxon>Pseudomonadati</taxon>
        <taxon>Pseudomonadota</taxon>
        <taxon>Alphaproteobacteria</taxon>
        <taxon>Acetobacterales</taxon>
        <taxon>Acetobacteraceae</taxon>
        <taxon>Acidicaldus</taxon>
    </lineage>
</organism>
<dbReference type="AlphaFoldDB" id="A0A8J4HCB5"/>
<keyword evidence="3" id="KW-0536">Nodulation</keyword>
<dbReference type="SMART" id="SM00382">
    <property type="entry name" value="AAA"/>
    <property type="match status" value="1"/>
</dbReference>
<dbReference type="SUPFAM" id="SSF52540">
    <property type="entry name" value="P-loop containing nucleoside triphosphate hydrolases"/>
    <property type="match status" value="1"/>
</dbReference>
<dbReference type="InterPro" id="IPR003593">
    <property type="entry name" value="AAA+_ATPase"/>
</dbReference>
<evidence type="ECO:0000313" key="7">
    <source>
        <dbReference type="EMBL" id="HGC42925.1"/>
    </source>
</evidence>
<evidence type="ECO:0000256" key="2">
    <source>
        <dbReference type="ARBA" id="ARBA00022448"/>
    </source>
</evidence>
<dbReference type="InterPro" id="IPR050763">
    <property type="entry name" value="ABC_transporter_ATP-binding"/>
</dbReference>
<dbReference type="Gene3D" id="3.40.50.300">
    <property type="entry name" value="P-loop containing nucleotide triphosphate hydrolases"/>
    <property type="match status" value="1"/>
</dbReference>
<dbReference type="InterPro" id="IPR003439">
    <property type="entry name" value="ABC_transporter-like_ATP-bd"/>
</dbReference>
<gene>
    <name evidence="7" type="ORF">ENY07_06860</name>
</gene>
<dbReference type="PANTHER" id="PTHR42711:SF5">
    <property type="entry name" value="ABC TRANSPORTER ATP-BINDING PROTEIN NATA"/>
    <property type="match status" value="1"/>
</dbReference>
<dbReference type="NCBIfam" id="TIGR03864">
    <property type="entry name" value="PQQ_ABC_ATP"/>
    <property type="match status" value="1"/>
</dbReference>
<evidence type="ECO:0000256" key="3">
    <source>
        <dbReference type="ARBA" id="ARBA00022458"/>
    </source>
</evidence>
<evidence type="ECO:0000256" key="5">
    <source>
        <dbReference type="ARBA" id="ARBA00022840"/>
    </source>
</evidence>
<protein>
    <submittedName>
        <fullName evidence="7">ATP-binding cassette domain-containing protein</fullName>
    </submittedName>
</protein>
<dbReference type="GO" id="GO:0005524">
    <property type="term" value="F:ATP binding"/>
    <property type="evidence" value="ECO:0007669"/>
    <property type="project" value="UniProtKB-KW"/>
</dbReference>
<dbReference type="InterPro" id="IPR022467">
    <property type="entry name" value="ABC_transprt_ATP-bd_su_PQQ"/>
</dbReference>
<accession>A0A8J4HCB5</accession>
<keyword evidence="4" id="KW-0547">Nucleotide-binding</keyword>
<name>A0A8J4HCB5_9PROT</name>
<proteinExistence type="inferred from homology"/>
<dbReference type="GO" id="GO:0016887">
    <property type="term" value="F:ATP hydrolysis activity"/>
    <property type="evidence" value="ECO:0007669"/>
    <property type="project" value="InterPro"/>
</dbReference>
<evidence type="ECO:0000259" key="6">
    <source>
        <dbReference type="PROSITE" id="PS50893"/>
    </source>
</evidence>
<feature type="domain" description="ABC transporter" evidence="6">
    <location>
        <begin position="27"/>
        <end position="257"/>
    </location>
</feature>
<dbReference type="InterPro" id="IPR017871">
    <property type="entry name" value="ABC_transporter-like_CS"/>
</dbReference>
<comment type="similarity">
    <text evidence="1">Belongs to the ABC transporter superfamily.</text>
</comment>
<sequence length="274" mass="29696">MAPESAVAAVPPEAGFDRRADHGPPALLVRGLSHAFGARQVLRDVSLTVGRGDFTVLLGLNGAGKTTLFALITRLYHSRAGKIEVFGANIQSAPEAALKRMGVVFQQSTLDLDLTVEQNLFYHAALHGMRRGAARQRIGEELARIGLIERRRDRVRLLSGGQRRRVELARALLHDPSLLLLDEPTVGLDMASRQFLLDHVRQLCRARGIGVLWATHLIDEAVGDARIIVLHQGEKRAEGPLDEILAMTGMRDLKAAFDLLIGGAPKGAAEGDAP</sequence>
<dbReference type="EMBL" id="DTQM01000130">
    <property type="protein sequence ID" value="HGC42925.1"/>
    <property type="molecule type" value="Genomic_DNA"/>
</dbReference>
<dbReference type="InterPro" id="IPR027417">
    <property type="entry name" value="P-loop_NTPase"/>
</dbReference>
<keyword evidence="2" id="KW-0813">Transport</keyword>